<gene>
    <name evidence="2" type="ORF">CLOSTMETH_00132</name>
</gene>
<feature type="transmembrane region" description="Helical" evidence="1">
    <location>
        <begin position="6"/>
        <end position="24"/>
    </location>
</feature>
<evidence type="ECO:0000313" key="2">
    <source>
        <dbReference type="EMBL" id="EEG32196.1"/>
    </source>
</evidence>
<evidence type="ECO:0000313" key="3">
    <source>
        <dbReference type="Proteomes" id="UP000003340"/>
    </source>
</evidence>
<dbReference type="HOGENOM" id="CLU_2988592_0_0_9"/>
<dbReference type="Proteomes" id="UP000003340">
    <property type="component" value="Unassembled WGS sequence"/>
</dbReference>
<keyword evidence="3" id="KW-1185">Reference proteome</keyword>
<protein>
    <submittedName>
        <fullName evidence="2">Uncharacterized protein</fullName>
    </submittedName>
</protein>
<dbReference type="EMBL" id="ACEC01000007">
    <property type="protein sequence ID" value="EEG32196.1"/>
    <property type="molecule type" value="Genomic_DNA"/>
</dbReference>
<keyword evidence="1" id="KW-0812">Transmembrane</keyword>
<comment type="caution">
    <text evidence="2">The sequence shown here is derived from an EMBL/GenBank/DDBJ whole genome shotgun (WGS) entry which is preliminary data.</text>
</comment>
<name>C0E8I8_9FIRM</name>
<reference evidence="2 3" key="1">
    <citation type="submission" date="2009-01" db="EMBL/GenBank/DDBJ databases">
        <authorList>
            <person name="Fulton L."/>
            <person name="Clifton S."/>
            <person name="Fulton B."/>
            <person name="Xu J."/>
            <person name="Minx P."/>
            <person name="Pepin K.H."/>
            <person name="Johnson M."/>
            <person name="Bhonagiri V."/>
            <person name="Nash W.E."/>
            <person name="Mardis E.R."/>
            <person name="Wilson R.K."/>
        </authorList>
    </citation>
    <scope>NUCLEOTIDE SEQUENCE [LARGE SCALE GENOMIC DNA]</scope>
    <source>
        <strain evidence="2 3">DSM 5476</strain>
    </source>
</reference>
<reference evidence="2 3" key="2">
    <citation type="submission" date="2009-02" db="EMBL/GenBank/DDBJ databases">
        <title>Draft genome sequence of Clostridium methylpentosum (DSM 5476).</title>
        <authorList>
            <person name="Sudarsanam P."/>
            <person name="Ley R."/>
            <person name="Guruge J."/>
            <person name="Turnbaugh P.J."/>
            <person name="Mahowald M."/>
            <person name="Liep D."/>
            <person name="Gordon J."/>
        </authorList>
    </citation>
    <scope>NUCLEOTIDE SEQUENCE [LARGE SCALE GENOMIC DNA]</scope>
    <source>
        <strain evidence="2 3">DSM 5476</strain>
    </source>
</reference>
<keyword evidence="1" id="KW-0472">Membrane</keyword>
<proteinExistence type="predicted"/>
<sequence length="57" mass="7084">MKCFPFCVVFIQAYFLFYFSIIFLKMNHFFFKICREFLSKNSQFFGKTRWKFIAKTP</sequence>
<dbReference type="STRING" id="537013.CLOSTMETH_00132"/>
<accession>C0E8I8</accession>
<organism evidence="2 3">
    <name type="scientific">[Clostridium] methylpentosum DSM 5476</name>
    <dbReference type="NCBI Taxonomy" id="537013"/>
    <lineage>
        <taxon>Bacteria</taxon>
        <taxon>Bacillati</taxon>
        <taxon>Bacillota</taxon>
        <taxon>Clostridia</taxon>
        <taxon>Eubacteriales</taxon>
        <taxon>Oscillospiraceae</taxon>
        <taxon>Oscillospiraceae incertae sedis</taxon>
    </lineage>
</organism>
<evidence type="ECO:0000256" key="1">
    <source>
        <dbReference type="SAM" id="Phobius"/>
    </source>
</evidence>
<keyword evidence="1" id="KW-1133">Transmembrane helix</keyword>
<dbReference type="AlphaFoldDB" id="C0E8I8"/>